<organism evidence="2 3">
    <name type="scientific">Oceanicella actignis</name>
    <dbReference type="NCBI Taxonomy" id="1189325"/>
    <lineage>
        <taxon>Bacteria</taxon>
        <taxon>Pseudomonadati</taxon>
        <taxon>Pseudomonadota</taxon>
        <taxon>Alphaproteobacteria</taxon>
        <taxon>Rhodobacterales</taxon>
        <taxon>Paracoccaceae</taxon>
        <taxon>Oceanicella</taxon>
    </lineage>
</organism>
<dbReference type="SUPFAM" id="SSF53756">
    <property type="entry name" value="UDP-Glycosyltransferase/glycogen phosphorylase"/>
    <property type="match status" value="1"/>
</dbReference>
<dbReference type="PANTHER" id="PTHR12526">
    <property type="entry name" value="GLYCOSYLTRANSFERASE"/>
    <property type="match status" value="1"/>
</dbReference>
<accession>A0A1M7SWA6</accession>
<gene>
    <name evidence="2" type="ORF">SAMN05216200_103324</name>
</gene>
<evidence type="ECO:0000313" key="3">
    <source>
        <dbReference type="Proteomes" id="UP000184066"/>
    </source>
</evidence>
<dbReference type="Proteomes" id="UP000184066">
    <property type="component" value="Unassembled WGS sequence"/>
</dbReference>
<dbReference type="GO" id="GO:0016757">
    <property type="term" value="F:glycosyltransferase activity"/>
    <property type="evidence" value="ECO:0007669"/>
    <property type="project" value="TreeGrafter"/>
</dbReference>
<evidence type="ECO:0000259" key="1">
    <source>
        <dbReference type="Pfam" id="PF13579"/>
    </source>
</evidence>
<dbReference type="Gene3D" id="3.40.50.2000">
    <property type="entry name" value="Glycogen Phosphorylase B"/>
    <property type="match status" value="2"/>
</dbReference>
<sequence>MSEFDGRLKGRGAAASRGPLAGRGVLILVENLPVPFDRRVWQEAQALRDAGARVSVICPVGKGCEALRETIEGIEIYRHPLPVEARRARDYIREYSAALWRQLRLSFKVRREQGFDVVQACNPPDLLFLVALVHKLFGGRRFVFDHHDLSPELFESKFERRGPLHAAMRFFERMSFRCADASIATNETFKRIAVERGGMDPDRVFVVKSYPPIERFRRVAPDPELRAWKPVLAGYVGIMARQDGVDHLVRAMGRLRDLGRDDIGCVIIGEGPELDALRRLSAEMGLEDRIRFTGYLRGERLLSHLSALDIGVIPDPKSAFNDKLSMNKVFEYMMLGLPIVQYDLTQAGFEADGAALVARPCAPEAMADAIAALADDPERRRRMGALGRAKAEAEFRWENEAARLVEAYQAALDLPRGGVRSASAGKPLREAAE</sequence>
<dbReference type="RefSeq" id="WP_072746887.1">
    <property type="nucleotide sequence ID" value="NZ_FOHL01000001.1"/>
</dbReference>
<dbReference type="InterPro" id="IPR028098">
    <property type="entry name" value="Glyco_trans_4-like_N"/>
</dbReference>
<dbReference type="EMBL" id="FRDL01000003">
    <property type="protein sequence ID" value="SHN62742.1"/>
    <property type="molecule type" value="Genomic_DNA"/>
</dbReference>
<dbReference type="AlphaFoldDB" id="A0A1M7SWA6"/>
<dbReference type="OrthoDB" id="9783380at2"/>
<protein>
    <submittedName>
        <fullName evidence="2">Glycosyltransferase involved in cell wall bisynthesis</fullName>
    </submittedName>
</protein>
<dbReference type="STRING" id="1189325.SAMN04488119_101323"/>
<proteinExistence type="predicted"/>
<keyword evidence="3" id="KW-1185">Reference proteome</keyword>
<dbReference type="PANTHER" id="PTHR12526:SF624">
    <property type="entry name" value="BLR6297 PROTEIN"/>
    <property type="match status" value="1"/>
</dbReference>
<dbReference type="CDD" id="cd03794">
    <property type="entry name" value="GT4_WbuB-like"/>
    <property type="match status" value="1"/>
</dbReference>
<dbReference type="Pfam" id="PF13692">
    <property type="entry name" value="Glyco_trans_1_4"/>
    <property type="match status" value="1"/>
</dbReference>
<evidence type="ECO:0000313" key="2">
    <source>
        <dbReference type="EMBL" id="SHN62742.1"/>
    </source>
</evidence>
<dbReference type="Pfam" id="PF13579">
    <property type="entry name" value="Glyco_trans_4_4"/>
    <property type="match status" value="1"/>
</dbReference>
<reference evidence="2 3" key="1">
    <citation type="submission" date="2016-12" db="EMBL/GenBank/DDBJ databases">
        <authorList>
            <person name="Song W.-J."/>
            <person name="Kurnit D.M."/>
        </authorList>
    </citation>
    <scope>NUCLEOTIDE SEQUENCE [LARGE SCALE GENOMIC DNA]</scope>
    <source>
        <strain evidence="2 3">CGMCC 1.10808</strain>
    </source>
</reference>
<name>A0A1M7SWA6_9RHOB</name>
<feature type="domain" description="Glycosyltransferase subfamily 4-like N-terminal" evidence="1">
    <location>
        <begin position="38"/>
        <end position="207"/>
    </location>
</feature>
<keyword evidence="2" id="KW-0808">Transferase</keyword>